<name>A0A5C8PBH4_9HYPH</name>
<keyword evidence="3" id="KW-1185">Reference proteome</keyword>
<proteinExistence type="predicted"/>
<dbReference type="Gene3D" id="3.40.50.300">
    <property type="entry name" value="P-loop containing nucleotide triphosphate hydrolases"/>
    <property type="match status" value="1"/>
</dbReference>
<comment type="caution">
    <text evidence="2">The sequence shown here is derived from an EMBL/GenBank/DDBJ whole genome shotgun (WGS) entry which is preliminary data.</text>
</comment>
<dbReference type="Pfam" id="PF01636">
    <property type="entry name" value="APH"/>
    <property type="match status" value="1"/>
</dbReference>
<dbReference type="Pfam" id="PF13671">
    <property type="entry name" value="AAA_33"/>
    <property type="match status" value="1"/>
</dbReference>
<accession>A0A5C8PBH4</accession>
<dbReference type="InterPro" id="IPR052732">
    <property type="entry name" value="Cell-binding_unc_protein"/>
</dbReference>
<dbReference type="InterPro" id="IPR027417">
    <property type="entry name" value="P-loop_NTPase"/>
</dbReference>
<keyword evidence="2" id="KW-0418">Kinase</keyword>
<reference evidence="2 3" key="1">
    <citation type="submission" date="2019-06" db="EMBL/GenBank/DDBJ databases">
        <title>New taxonomy in bacterial strain CC-CFT640, isolated from vineyard.</title>
        <authorList>
            <person name="Lin S.-Y."/>
            <person name="Tsai C.-F."/>
            <person name="Young C.-C."/>
        </authorList>
    </citation>
    <scope>NUCLEOTIDE SEQUENCE [LARGE SCALE GENOMIC DNA]</scope>
    <source>
        <strain evidence="2 3">CC-CFT640</strain>
    </source>
</reference>
<dbReference type="Proteomes" id="UP000321638">
    <property type="component" value="Unassembled WGS sequence"/>
</dbReference>
<dbReference type="GO" id="GO:0004020">
    <property type="term" value="F:adenylylsulfate kinase activity"/>
    <property type="evidence" value="ECO:0007669"/>
    <property type="project" value="UniProtKB-EC"/>
</dbReference>
<dbReference type="PANTHER" id="PTHR43883">
    <property type="entry name" value="SLR0207 PROTEIN"/>
    <property type="match status" value="1"/>
</dbReference>
<dbReference type="InterPro" id="IPR011009">
    <property type="entry name" value="Kinase-like_dom_sf"/>
</dbReference>
<protein>
    <submittedName>
        <fullName evidence="2">Adenylyl-sulfate kinase</fullName>
        <ecNumber evidence="2">2.7.1.25</ecNumber>
    </submittedName>
</protein>
<evidence type="ECO:0000259" key="1">
    <source>
        <dbReference type="Pfam" id="PF01636"/>
    </source>
</evidence>
<evidence type="ECO:0000313" key="3">
    <source>
        <dbReference type="Proteomes" id="UP000321638"/>
    </source>
</evidence>
<dbReference type="EMBL" id="VDUZ01000048">
    <property type="protein sequence ID" value="TXL71149.1"/>
    <property type="molecule type" value="Genomic_DNA"/>
</dbReference>
<dbReference type="EC" id="2.7.1.25" evidence="2"/>
<dbReference type="PANTHER" id="PTHR43883:SF1">
    <property type="entry name" value="GLUCONOKINASE"/>
    <property type="match status" value="1"/>
</dbReference>
<dbReference type="SUPFAM" id="SSF56112">
    <property type="entry name" value="Protein kinase-like (PK-like)"/>
    <property type="match status" value="1"/>
</dbReference>
<dbReference type="OrthoDB" id="9810277at2"/>
<dbReference type="SUPFAM" id="SSF52540">
    <property type="entry name" value="P-loop containing nucleoside triphosphate hydrolases"/>
    <property type="match status" value="1"/>
</dbReference>
<dbReference type="RefSeq" id="WP_147850997.1">
    <property type="nucleotide sequence ID" value="NZ_VDUZ01000048.1"/>
</dbReference>
<gene>
    <name evidence="2" type="ORF">FHP25_31605</name>
</gene>
<dbReference type="InterPro" id="IPR002575">
    <property type="entry name" value="Aminoglycoside_PTrfase"/>
</dbReference>
<sequence>MVAEHHDFVVEDQGAVLAALEQPGAYAALGEGAAGTVRRIDTQSAVVFLVGDRAVKLKRAVRFPFLDFGTLARRRAMCAAEIEVNRRSAPTLYLGIAPVLTSNDGTLRLGSVREPDVTVGDEAQAREWAVVMQRFDEASLFVRLAERQALTPELLVALAAALARFHDSAPVSHAHAGAQDYERSVAADLVELRARDAVLDAAATGTIAERLPAVLKPLLPLVQRRQQAGAVRRVHGDLHLRNICLVDGAPTLFDAIEFNDRICTIDVLYDLAFLLMDLDRRDMAAQANFVLNHYLWRSDGPVDAPHLEALALMPSWLARRACIRAFVEGAAAEIADDAAARERRVGEARAYQQAALRFVQPPPPALIAIGGLSGSGKTTLAVALAPGLGAAPGAVIVRSDIERKRLAGLPWDARLPPEGYTQAASARTYAELLRRARIVLAAGHAVIVDAVSSRPDERAAIEALARDAGVPFLGIWLDTPLDVARQRVDRRTGDASDAGAAVVERQRGYDLGDITWPRIDAGHGVERVVAQARALLSAAGARG</sequence>
<keyword evidence="2" id="KW-0808">Transferase</keyword>
<organism evidence="2 3">
    <name type="scientific">Vineibacter terrae</name>
    <dbReference type="NCBI Taxonomy" id="2586908"/>
    <lineage>
        <taxon>Bacteria</taxon>
        <taxon>Pseudomonadati</taxon>
        <taxon>Pseudomonadota</taxon>
        <taxon>Alphaproteobacteria</taxon>
        <taxon>Hyphomicrobiales</taxon>
        <taxon>Vineibacter</taxon>
    </lineage>
</organism>
<dbReference type="AlphaFoldDB" id="A0A5C8PBH4"/>
<feature type="domain" description="Aminoglycoside phosphotransferase" evidence="1">
    <location>
        <begin position="122"/>
        <end position="295"/>
    </location>
</feature>
<evidence type="ECO:0000313" key="2">
    <source>
        <dbReference type="EMBL" id="TXL71149.1"/>
    </source>
</evidence>